<keyword evidence="3" id="KW-0326">Glycosidase</keyword>
<comment type="caution">
    <text evidence="3">The sequence shown here is derived from an EMBL/GenBank/DDBJ whole genome shotgun (WGS) entry which is preliminary data.</text>
</comment>
<evidence type="ECO:0000256" key="1">
    <source>
        <dbReference type="ARBA" id="ARBA00023027"/>
    </source>
</evidence>
<accession>A0A4Y1ZEF1</accession>
<dbReference type="AlphaFoldDB" id="A0A4Y1ZEF1"/>
<dbReference type="Proteomes" id="UP000319716">
    <property type="component" value="Unassembled WGS sequence"/>
</dbReference>
<dbReference type="SUPFAM" id="SSF51735">
    <property type="entry name" value="NAD(P)-binding Rossmann-fold domains"/>
    <property type="match status" value="1"/>
</dbReference>
<feature type="binding site" evidence="2">
    <location>
        <position position="47"/>
    </location>
    <ligand>
        <name>substrate</name>
    </ligand>
</feature>
<evidence type="ECO:0000256" key="2">
    <source>
        <dbReference type="PIRSR" id="PIRSR601088-2"/>
    </source>
</evidence>
<organism evidence="3 4">
    <name type="scientific">Sporolactobacillus inulinus</name>
    <dbReference type="NCBI Taxonomy" id="2078"/>
    <lineage>
        <taxon>Bacteria</taxon>
        <taxon>Bacillati</taxon>
        <taxon>Bacillota</taxon>
        <taxon>Bacilli</taxon>
        <taxon>Bacillales</taxon>
        <taxon>Sporolactobacillaceae</taxon>
        <taxon>Sporolactobacillus</taxon>
    </lineage>
</organism>
<gene>
    <name evidence="3" type="ORF">NBRC111894_2462</name>
</gene>
<sequence length="54" mass="6132">MIADACEVILREKAPEINFVATTDPEEGFTDVDFVMAQIRVGKYAMRDKDEKSH</sequence>
<dbReference type="InterPro" id="IPR001088">
    <property type="entry name" value="Glyco_hydro_4"/>
</dbReference>
<dbReference type="GO" id="GO:0005975">
    <property type="term" value="P:carbohydrate metabolic process"/>
    <property type="evidence" value="ECO:0007669"/>
    <property type="project" value="InterPro"/>
</dbReference>
<keyword evidence="1" id="KW-0520">NAD</keyword>
<dbReference type="InterPro" id="IPR036291">
    <property type="entry name" value="NAD(P)-bd_dom_sf"/>
</dbReference>
<dbReference type="GO" id="GO:0050081">
    <property type="term" value="F:maltose-6'-phosphate glucosidase activity"/>
    <property type="evidence" value="ECO:0007669"/>
    <property type="project" value="UniProtKB-EC"/>
</dbReference>
<dbReference type="Gene3D" id="3.40.50.720">
    <property type="entry name" value="NAD(P)-binding Rossmann-like Domain"/>
    <property type="match status" value="1"/>
</dbReference>
<protein>
    <submittedName>
        <fullName evidence="3">Maltose-6'-phosphate glucosidase</fullName>
        <ecNumber evidence="3">3.2.1.122</ecNumber>
    </submittedName>
</protein>
<evidence type="ECO:0000313" key="4">
    <source>
        <dbReference type="Proteomes" id="UP000319716"/>
    </source>
</evidence>
<dbReference type="EC" id="3.2.1.122" evidence="3"/>
<name>A0A4Y1ZEF1_9BACL</name>
<dbReference type="EMBL" id="BEXB01000018">
    <property type="protein sequence ID" value="GAY76908.1"/>
    <property type="molecule type" value="Genomic_DNA"/>
</dbReference>
<dbReference type="Pfam" id="PF02056">
    <property type="entry name" value="Glyco_hydro_4"/>
    <property type="match status" value="1"/>
</dbReference>
<reference evidence="3 4" key="1">
    <citation type="submission" date="2017-11" db="EMBL/GenBank/DDBJ databases">
        <title>Draft Genome Sequence of Sporolactobacillus inulinus NBRC 111894 Isolated from Koso, a Japanese Sugar-Vegetable Fermented Beverage.</title>
        <authorList>
            <person name="Chiou T.Y."/>
            <person name="Oshima K."/>
            <person name="Suda W."/>
            <person name="Hattori M."/>
            <person name="Takahashi T."/>
        </authorList>
    </citation>
    <scope>NUCLEOTIDE SEQUENCE [LARGE SCALE GENOMIC DNA]</scope>
    <source>
        <strain evidence="3 4">NBRC111894</strain>
    </source>
</reference>
<proteinExistence type="predicted"/>
<keyword evidence="3" id="KW-0378">Hydrolase</keyword>
<evidence type="ECO:0000313" key="3">
    <source>
        <dbReference type="EMBL" id="GAY76908.1"/>
    </source>
</evidence>